<dbReference type="Proteomes" id="UP000035996">
    <property type="component" value="Unassembled WGS sequence"/>
</dbReference>
<accession>A0A0J6FW64</accession>
<name>A0A0J6FW64_9BACL</name>
<sequence length="195" mass="21594">MATVVESFDSTKITNASTQFFAEDGTQQDGVKFPCIGSVEGETTLKELIKKCEGVEVAKKTKPEKHDLTISAHVPVAIVRELFGITNEDLKPGVYKYSQNSKGKRFVFTADVIDEFEEITKLISFPNVVSTTGFKFAIENGADEVAEMEVEVTAYPDAKTNLYYEAYISELEDPSIADTWHIAFDYSLVEAIPSP</sequence>
<evidence type="ECO:0000313" key="1">
    <source>
        <dbReference type="EMBL" id="KMM38597.1"/>
    </source>
</evidence>
<dbReference type="OrthoDB" id="2863311at2"/>
<proteinExistence type="predicted"/>
<evidence type="ECO:0000313" key="2">
    <source>
        <dbReference type="Proteomes" id="UP000035996"/>
    </source>
</evidence>
<gene>
    <name evidence="1" type="ORF">AB986_04780</name>
</gene>
<keyword evidence="2" id="KW-1185">Reference proteome</keyword>
<dbReference type="RefSeq" id="WP_048309714.1">
    <property type="nucleotide sequence ID" value="NZ_CP119526.1"/>
</dbReference>
<dbReference type="STRING" id="157733.AB986_04780"/>
<reference evidence="1" key="1">
    <citation type="submission" date="2015-06" db="EMBL/GenBank/DDBJ databases">
        <authorList>
            <person name="Liu B."/>
            <person name="Wang J."/>
            <person name="Zhu Y."/>
            <person name="Liu G."/>
            <person name="Chen Q."/>
            <person name="Zheng C."/>
            <person name="Che J."/>
            <person name="Ge C."/>
            <person name="Shi H."/>
            <person name="Pan Z."/>
            <person name="Liu X."/>
        </authorList>
    </citation>
    <scope>NUCLEOTIDE SEQUENCE [LARGE SCALE GENOMIC DNA]</scope>
    <source>
        <strain evidence="1">DSM 16346</strain>
    </source>
</reference>
<dbReference type="AlphaFoldDB" id="A0A0J6FW64"/>
<dbReference type="EMBL" id="LELK01000001">
    <property type="protein sequence ID" value="KMM38597.1"/>
    <property type="molecule type" value="Genomic_DNA"/>
</dbReference>
<organism evidence="1 2">
    <name type="scientific">Guptibacillus hwajinpoensis</name>
    <dbReference type="NCBI Taxonomy" id="208199"/>
    <lineage>
        <taxon>Bacteria</taxon>
        <taxon>Bacillati</taxon>
        <taxon>Bacillota</taxon>
        <taxon>Bacilli</taxon>
        <taxon>Bacillales</taxon>
        <taxon>Guptibacillaceae</taxon>
        <taxon>Guptibacillus</taxon>
    </lineage>
</organism>
<protein>
    <submittedName>
        <fullName evidence="1">Tail protein</fullName>
    </submittedName>
</protein>
<comment type="caution">
    <text evidence="1">The sequence shown here is derived from an EMBL/GenBank/DDBJ whole genome shotgun (WGS) entry which is preliminary data.</text>
</comment>